<dbReference type="RefSeq" id="WP_245282711.1">
    <property type="nucleotide sequence ID" value="NZ_CCRH01000003.1"/>
</dbReference>
<feature type="transmembrane region" description="Helical" evidence="1">
    <location>
        <begin position="114"/>
        <end position="133"/>
    </location>
</feature>
<dbReference type="AlphaFoldDB" id="A0A0T7FBI5"/>
<sequence length="174" mass="18531">MNAYADRNDIETITKKVNGGKNGLVDRIDYYGRISLVLLGYQPTETDIRRYQSERGLDVDGDVGPKTRAALHKDLLALSGASVQMAAFSASPVTEEKAVVPVAVEKQVKRRFNIFGLFGGGGSFGSLGLAAFAGMDWQVVAVLAVVILLVLILGLLLQNSVVSAIGKIRAAVEP</sequence>
<accession>A0A0T7FBI5</accession>
<dbReference type="InterPro" id="IPR036365">
    <property type="entry name" value="PGBD-like_sf"/>
</dbReference>
<evidence type="ECO:0000259" key="2">
    <source>
        <dbReference type="Pfam" id="PF01471"/>
    </source>
</evidence>
<keyword evidence="1" id="KW-1133">Transmembrane helix</keyword>
<keyword evidence="1" id="KW-0472">Membrane</keyword>
<feature type="domain" description="Peptidoglycan binding-like" evidence="2">
    <location>
        <begin position="44"/>
        <end position="71"/>
    </location>
</feature>
<dbReference type="InterPro" id="IPR002477">
    <property type="entry name" value="Peptidoglycan-bd-like"/>
</dbReference>
<evidence type="ECO:0000256" key="1">
    <source>
        <dbReference type="SAM" id="Phobius"/>
    </source>
</evidence>
<evidence type="ECO:0000313" key="3">
    <source>
        <dbReference type="EMBL" id="CDZ32378.1"/>
    </source>
</evidence>
<dbReference type="SUPFAM" id="SSF47090">
    <property type="entry name" value="PGBD-like"/>
    <property type="match status" value="1"/>
</dbReference>
<reference evidence="3 4" key="1">
    <citation type="submission" date="2014-08" db="EMBL/GenBank/DDBJ databases">
        <authorList>
            <person name="Chen Y.-H."/>
        </authorList>
    </citation>
    <scope>NUCLEOTIDE SEQUENCE [LARGE SCALE GENOMIC DNA]</scope>
</reference>
<protein>
    <recommendedName>
        <fullName evidence="2">Peptidoglycan binding-like domain-containing protein</fullName>
    </recommendedName>
</protein>
<dbReference type="Pfam" id="PF01471">
    <property type="entry name" value="PG_binding_1"/>
    <property type="match status" value="1"/>
</dbReference>
<dbReference type="EMBL" id="CCRH01000003">
    <property type="protein sequence ID" value="CDZ32378.1"/>
    <property type="molecule type" value="Genomic_DNA"/>
</dbReference>
<proteinExistence type="predicted"/>
<dbReference type="InterPro" id="IPR036366">
    <property type="entry name" value="PGBDSf"/>
</dbReference>
<gene>
    <name evidence="3" type="ORF">NGAL_HAMBI1145_11490</name>
</gene>
<evidence type="ECO:0000313" key="4">
    <source>
        <dbReference type="Proteomes" id="UP000046176"/>
    </source>
</evidence>
<organism evidence="3 4">
    <name type="scientific">Neorhizobium galegae bv. officinalis</name>
    <dbReference type="NCBI Taxonomy" id="323656"/>
    <lineage>
        <taxon>Bacteria</taxon>
        <taxon>Pseudomonadati</taxon>
        <taxon>Pseudomonadota</taxon>
        <taxon>Alphaproteobacteria</taxon>
        <taxon>Hyphomicrobiales</taxon>
        <taxon>Rhizobiaceae</taxon>
        <taxon>Rhizobium/Agrobacterium group</taxon>
        <taxon>Neorhizobium</taxon>
    </lineage>
</organism>
<feature type="transmembrane region" description="Helical" evidence="1">
    <location>
        <begin position="139"/>
        <end position="157"/>
    </location>
</feature>
<dbReference type="Gene3D" id="1.10.101.10">
    <property type="entry name" value="PGBD-like superfamily/PGBD"/>
    <property type="match status" value="1"/>
</dbReference>
<name>A0A0T7FBI5_NEOGA</name>
<keyword evidence="1" id="KW-0812">Transmembrane</keyword>
<dbReference type="Proteomes" id="UP000046176">
    <property type="component" value="Unassembled WGS sequence"/>
</dbReference>